<dbReference type="PANTHER" id="PTHR45931:SF25">
    <property type="entry name" value="E3 UBIQUITIN-PROTEIN LIGASE RLIM-LIKE ISOFORM X1"/>
    <property type="match status" value="1"/>
</dbReference>
<dbReference type="FunFam" id="3.30.40.10:FF:000594">
    <property type="entry name" value="RING/U-box superfamily protein"/>
    <property type="match status" value="1"/>
</dbReference>
<dbReference type="PANTHER" id="PTHR45931">
    <property type="entry name" value="SI:CH211-59O9.10"/>
    <property type="match status" value="1"/>
</dbReference>
<keyword evidence="2 4" id="KW-0863">Zinc-finger</keyword>
<feature type="compositionally biased region" description="Basic residues" evidence="5">
    <location>
        <begin position="58"/>
        <end position="70"/>
    </location>
</feature>
<evidence type="ECO:0000256" key="5">
    <source>
        <dbReference type="SAM" id="MobiDB-lite"/>
    </source>
</evidence>
<dbReference type="PROSITE" id="PS50089">
    <property type="entry name" value="ZF_RING_2"/>
    <property type="match status" value="1"/>
</dbReference>
<dbReference type="Gene3D" id="3.30.40.10">
    <property type="entry name" value="Zinc/RING finger domain, C3HC4 (zinc finger)"/>
    <property type="match status" value="1"/>
</dbReference>
<feature type="region of interest" description="Disordered" evidence="5">
    <location>
        <begin position="113"/>
        <end position="164"/>
    </location>
</feature>
<accession>A0AAX6E3I9</accession>
<dbReference type="Pfam" id="PF13639">
    <property type="entry name" value="zf-RING_2"/>
    <property type="match status" value="1"/>
</dbReference>
<dbReference type="InterPro" id="IPR013083">
    <property type="entry name" value="Znf_RING/FYVE/PHD"/>
</dbReference>
<reference evidence="7" key="2">
    <citation type="submission" date="2023-04" db="EMBL/GenBank/DDBJ databases">
        <authorList>
            <person name="Bruccoleri R.E."/>
            <person name="Oakeley E.J."/>
            <person name="Faust A.-M."/>
            <person name="Dessus-Babus S."/>
            <person name="Altorfer M."/>
            <person name="Burckhardt D."/>
            <person name="Oertli M."/>
            <person name="Naumann U."/>
            <person name="Petersen F."/>
            <person name="Wong J."/>
        </authorList>
    </citation>
    <scope>NUCLEOTIDE SEQUENCE</scope>
    <source>
        <strain evidence="7">GSM-AAB239-AS_SAM_17_03QT</strain>
        <tissue evidence="7">Leaf</tissue>
    </source>
</reference>
<evidence type="ECO:0000256" key="4">
    <source>
        <dbReference type="PROSITE-ProRule" id="PRU00175"/>
    </source>
</evidence>
<dbReference type="SMART" id="SM00744">
    <property type="entry name" value="RINGv"/>
    <property type="match status" value="1"/>
</dbReference>
<keyword evidence="3" id="KW-0862">Zinc</keyword>
<evidence type="ECO:0000313" key="7">
    <source>
        <dbReference type="EMBL" id="KAJ6798529.1"/>
    </source>
</evidence>
<proteinExistence type="predicted"/>
<name>A0AAX6E3I9_IRIPA</name>
<sequence length="752" mass="84117">MASDLESASNSFSQLDIIDKNNKKKMDDIDIDPVFEGSNCPERMRGEVGGEFDIPRYNPKKASSRKKYMHARRWNDSRNQTVGSDSASTARNDAENLRRRARLAHPINDTLDMVPQTQDGVKETETGISNGSGRSMSSFDDVVKNSSPAPHHSRYRGSRKKKGKERLRVFDGGGITLEARDEGKTVGLAGGAFASRRSQSVWQRKPEHSGYISAFASRDGNSNDGKCLDNSVNFGLCSSHVVGSMKETDSDNIAQPDAGPGIPSYYRLDAVQKNYGPRKLAQTVCVSNYNMAHDKNHEKNWVRKSGHSELSEGASAHQTPIPDSEGRHADRRGKLRLHDNFVNDNHQRKAKPHFGRVRSVVGKEVEDWGWRGTHDLTNKAPACSLQESPSVSKRGKDTYNCVPHQSSEIATGYRDHADHLNESQRWKKLMISKRKNNSVHSSYGESSSSTIEGSEASNLQSSGHFANPESTRGCDSKHHRTVFAPVMVVDEMEQTQLKCINFPEQSGRTPVDSITKVSQVESDEILARQLQEQFYHELEGFGGSEEVDADIDSLQQDDARQSASLARNSPFSHRDTSMAHLYAYYARLPQTTNRDHAPTSSRRDNYGLGMDSETRMMAEVRRSFNSAQMGRETKHNLLEALEATFDNSNDMFSENVLHTSRDFNESDYEMLLTLDENDHYHVGASEDQINSLPQSVIQSDNIQEACAICLETPSVGDVIRPLPCLHKFHKECVDTWLRRKSSCPVCKSEIII</sequence>
<keyword evidence="1" id="KW-0479">Metal-binding</keyword>
<dbReference type="InterPro" id="IPR051834">
    <property type="entry name" value="RING_finger_E3_ligase"/>
</dbReference>
<reference evidence="7" key="1">
    <citation type="journal article" date="2023" name="GigaByte">
        <title>Genome assembly of the bearded iris, Iris pallida Lam.</title>
        <authorList>
            <person name="Bruccoleri R.E."/>
            <person name="Oakeley E.J."/>
            <person name="Faust A.M.E."/>
            <person name="Altorfer M."/>
            <person name="Dessus-Babus S."/>
            <person name="Burckhardt D."/>
            <person name="Oertli M."/>
            <person name="Naumann U."/>
            <person name="Petersen F."/>
            <person name="Wong J."/>
        </authorList>
    </citation>
    <scope>NUCLEOTIDE SEQUENCE</scope>
    <source>
        <strain evidence="7">GSM-AAB239-AS_SAM_17_03QT</strain>
    </source>
</reference>
<dbReference type="GO" id="GO:0006511">
    <property type="term" value="P:ubiquitin-dependent protein catabolic process"/>
    <property type="evidence" value="ECO:0007669"/>
    <property type="project" value="TreeGrafter"/>
</dbReference>
<dbReference type="SMART" id="SM00184">
    <property type="entry name" value="RING"/>
    <property type="match status" value="1"/>
</dbReference>
<protein>
    <recommendedName>
        <fullName evidence="6">RING-type domain-containing protein</fullName>
    </recommendedName>
</protein>
<gene>
    <name evidence="7" type="ORF">M6B38_209690</name>
</gene>
<feature type="domain" description="RING-type" evidence="6">
    <location>
        <begin position="706"/>
        <end position="747"/>
    </location>
</feature>
<comment type="caution">
    <text evidence="7">The sequence shown here is derived from an EMBL/GenBank/DDBJ whole genome shotgun (WGS) entry which is preliminary data.</text>
</comment>
<dbReference type="GO" id="GO:0061630">
    <property type="term" value="F:ubiquitin protein ligase activity"/>
    <property type="evidence" value="ECO:0007669"/>
    <property type="project" value="TreeGrafter"/>
</dbReference>
<feature type="region of interest" description="Disordered" evidence="5">
    <location>
        <begin position="432"/>
        <end position="477"/>
    </location>
</feature>
<dbReference type="AlphaFoldDB" id="A0AAX6E3I9"/>
<dbReference type="CDD" id="cd16454">
    <property type="entry name" value="RING-H2_PA-TM-RING"/>
    <property type="match status" value="1"/>
</dbReference>
<evidence type="ECO:0000313" key="8">
    <source>
        <dbReference type="Proteomes" id="UP001140949"/>
    </source>
</evidence>
<keyword evidence="8" id="KW-1185">Reference proteome</keyword>
<dbReference type="SUPFAM" id="SSF57850">
    <property type="entry name" value="RING/U-box"/>
    <property type="match status" value="1"/>
</dbReference>
<dbReference type="GO" id="GO:0008270">
    <property type="term" value="F:zinc ion binding"/>
    <property type="evidence" value="ECO:0007669"/>
    <property type="project" value="UniProtKB-KW"/>
</dbReference>
<feature type="compositionally biased region" description="Low complexity" evidence="5">
    <location>
        <begin position="438"/>
        <end position="457"/>
    </location>
</feature>
<dbReference type="GO" id="GO:0005634">
    <property type="term" value="C:nucleus"/>
    <property type="evidence" value="ECO:0007669"/>
    <property type="project" value="TreeGrafter"/>
</dbReference>
<dbReference type="InterPro" id="IPR011016">
    <property type="entry name" value="Znf_RING-CH"/>
</dbReference>
<evidence type="ECO:0000259" key="6">
    <source>
        <dbReference type="PROSITE" id="PS50089"/>
    </source>
</evidence>
<evidence type="ECO:0000256" key="2">
    <source>
        <dbReference type="ARBA" id="ARBA00022771"/>
    </source>
</evidence>
<dbReference type="EMBL" id="JANAVB010040218">
    <property type="protein sequence ID" value="KAJ6798529.1"/>
    <property type="molecule type" value="Genomic_DNA"/>
</dbReference>
<feature type="region of interest" description="Disordered" evidence="5">
    <location>
        <begin position="305"/>
        <end position="329"/>
    </location>
</feature>
<feature type="region of interest" description="Disordered" evidence="5">
    <location>
        <begin position="30"/>
        <end position="70"/>
    </location>
</feature>
<evidence type="ECO:0000256" key="3">
    <source>
        <dbReference type="ARBA" id="ARBA00022833"/>
    </source>
</evidence>
<dbReference type="InterPro" id="IPR001841">
    <property type="entry name" value="Znf_RING"/>
</dbReference>
<evidence type="ECO:0000256" key="1">
    <source>
        <dbReference type="ARBA" id="ARBA00022723"/>
    </source>
</evidence>
<feature type="compositionally biased region" description="Basic residues" evidence="5">
    <location>
        <begin position="151"/>
        <end position="164"/>
    </location>
</feature>
<dbReference type="Proteomes" id="UP001140949">
    <property type="component" value="Unassembled WGS sequence"/>
</dbReference>
<feature type="compositionally biased region" description="Polar residues" evidence="5">
    <location>
        <begin position="126"/>
        <end position="148"/>
    </location>
</feature>
<organism evidence="7 8">
    <name type="scientific">Iris pallida</name>
    <name type="common">Sweet iris</name>
    <dbReference type="NCBI Taxonomy" id="29817"/>
    <lineage>
        <taxon>Eukaryota</taxon>
        <taxon>Viridiplantae</taxon>
        <taxon>Streptophyta</taxon>
        <taxon>Embryophyta</taxon>
        <taxon>Tracheophyta</taxon>
        <taxon>Spermatophyta</taxon>
        <taxon>Magnoliopsida</taxon>
        <taxon>Liliopsida</taxon>
        <taxon>Asparagales</taxon>
        <taxon>Iridaceae</taxon>
        <taxon>Iridoideae</taxon>
        <taxon>Irideae</taxon>
        <taxon>Iris</taxon>
    </lineage>
</organism>
<feature type="compositionally biased region" description="Polar residues" evidence="5">
    <location>
        <begin position="458"/>
        <end position="470"/>
    </location>
</feature>